<dbReference type="InterPro" id="IPR052340">
    <property type="entry name" value="RNase_Y/CdgJ"/>
</dbReference>
<evidence type="ECO:0000313" key="1">
    <source>
        <dbReference type="EMBL" id="NLW35219.1"/>
    </source>
</evidence>
<dbReference type="AlphaFoldDB" id="A0A351U767"/>
<dbReference type="EMBL" id="JAAYEE010000115">
    <property type="protein sequence ID" value="NLW35219.1"/>
    <property type="molecule type" value="Genomic_DNA"/>
</dbReference>
<dbReference type="NCBIfam" id="TIGR00277">
    <property type="entry name" value="HDIG"/>
    <property type="match status" value="1"/>
</dbReference>
<dbReference type="Gene3D" id="1.10.3210.10">
    <property type="entry name" value="Hypothetical protein af1432"/>
    <property type="match status" value="1"/>
</dbReference>
<comment type="caution">
    <text evidence="1">The sequence shown here is derived from an EMBL/GenBank/DDBJ whole genome shotgun (WGS) entry which is preliminary data.</text>
</comment>
<dbReference type="SUPFAM" id="SSF109604">
    <property type="entry name" value="HD-domain/PDEase-like"/>
    <property type="match status" value="1"/>
</dbReference>
<dbReference type="PANTHER" id="PTHR33525">
    <property type="match status" value="1"/>
</dbReference>
<dbReference type="InterPro" id="IPR006675">
    <property type="entry name" value="HDIG_dom"/>
</dbReference>
<dbReference type="PANTHER" id="PTHR33525:SF3">
    <property type="entry name" value="RIBONUCLEASE Y"/>
    <property type="match status" value="1"/>
</dbReference>
<proteinExistence type="predicted"/>
<sequence>MVHNFARKVEKVINLLPPIPVVMTELIEALGDENIEINTLAKIISKDPLMSMNVLKVANSAFYRLPRKVNTVDHAVKMLGITEITMICVACGAYRSLMPPPNTETLDLDEFWRHSVTTGIVGKRLCHELEILDHNVVYFIGLLHDVGKVILDRYAHDLYQVAVKVAREKHIPLCEAEKRLIGESHDQVGGWVMEKWALPWMFVDATRCHHSVSTSPRDKKAAVAIVALADQLAWVQYFGLNDSLPGIKDSDAYKALEETIPTVGDVDFPRFLQELQTANEEIDEMDRILRA</sequence>
<dbReference type="Pfam" id="PF08668">
    <property type="entry name" value="HDOD"/>
    <property type="match status" value="1"/>
</dbReference>
<organism evidence="1 2">
    <name type="scientific">Syntrophorhabdus aromaticivorans</name>
    <dbReference type="NCBI Taxonomy" id="328301"/>
    <lineage>
        <taxon>Bacteria</taxon>
        <taxon>Pseudomonadati</taxon>
        <taxon>Thermodesulfobacteriota</taxon>
        <taxon>Syntrophorhabdia</taxon>
        <taxon>Syntrophorhabdales</taxon>
        <taxon>Syntrophorhabdaceae</taxon>
        <taxon>Syntrophorhabdus</taxon>
    </lineage>
</organism>
<gene>
    <name evidence="1" type="ORF">GXY80_07035</name>
</gene>
<reference evidence="1" key="2">
    <citation type="submission" date="2020-01" db="EMBL/GenBank/DDBJ databases">
        <authorList>
            <person name="Campanaro S."/>
        </authorList>
    </citation>
    <scope>NUCLEOTIDE SEQUENCE</scope>
    <source>
        <strain evidence="1">AS06rmzACSIP_7</strain>
    </source>
</reference>
<reference evidence="1" key="1">
    <citation type="journal article" date="2020" name="Biotechnol. Biofuels">
        <title>New insights from the biogas microbiome by comprehensive genome-resolved metagenomics of nearly 1600 species originating from multiple anaerobic digesters.</title>
        <authorList>
            <person name="Campanaro S."/>
            <person name="Treu L."/>
            <person name="Rodriguez-R L.M."/>
            <person name="Kovalovszki A."/>
            <person name="Ziels R.M."/>
            <person name="Maus I."/>
            <person name="Zhu X."/>
            <person name="Kougias P.G."/>
            <person name="Basile A."/>
            <person name="Luo G."/>
            <person name="Schluter A."/>
            <person name="Konstantinidis K.T."/>
            <person name="Angelidaki I."/>
        </authorList>
    </citation>
    <scope>NUCLEOTIDE SEQUENCE</scope>
    <source>
        <strain evidence="1">AS06rmzACSIP_7</strain>
    </source>
</reference>
<dbReference type="PROSITE" id="PS51833">
    <property type="entry name" value="HDOD"/>
    <property type="match status" value="1"/>
</dbReference>
<dbReference type="STRING" id="909663.GCA_000512235_03181"/>
<protein>
    <submittedName>
        <fullName evidence="1">HDOD domain-containing protein</fullName>
    </submittedName>
</protein>
<name>A0A351U767_9BACT</name>
<dbReference type="Proteomes" id="UP000777265">
    <property type="component" value="Unassembled WGS sequence"/>
</dbReference>
<accession>A0A351U767</accession>
<dbReference type="InterPro" id="IPR013976">
    <property type="entry name" value="HDOD"/>
</dbReference>
<evidence type="ECO:0000313" key="2">
    <source>
        <dbReference type="Proteomes" id="UP000777265"/>
    </source>
</evidence>